<accession>A0A9X8UJJ2</accession>
<dbReference type="PROSITE" id="PS50846">
    <property type="entry name" value="HMA_2"/>
    <property type="match status" value="1"/>
</dbReference>
<dbReference type="EMBL" id="SLUK01000004">
    <property type="protein sequence ID" value="TCL43716.1"/>
    <property type="molecule type" value="Genomic_DNA"/>
</dbReference>
<dbReference type="Pfam" id="PF00403">
    <property type="entry name" value="HMA"/>
    <property type="match status" value="1"/>
</dbReference>
<proteinExistence type="predicted"/>
<dbReference type="OrthoDB" id="9813965at2"/>
<gene>
    <name evidence="2" type="ORF">EDD78_10450</name>
</gene>
<evidence type="ECO:0000313" key="3">
    <source>
        <dbReference type="Proteomes" id="UP000294682"/>
    </source>
</evidence>
<sequence>MSNSIMFKVEGMSCQSCASRIDTTLHAYDNVDIVTVSIPDKSVTVIGENLDENRLRHTIEDMGFEVRDERE</sequence>
<dbReference type="SUPFAM" id="SSF55008">
    <property type="entry name" value="HMA, heavy metal-associated domain"/>
    <property type="match status" value="1"/>
</dbReference>
<dbReference type="CDD" id="cd00371">
    <property type="entry name" value="HMA"/>
    <property type="match status" value="1"/>
</dbReference>
<reference evidence="2 3" key="1">
    <citation type="submission" date="2019-03" db="EMBL/GenBank/DDBJ databases">
        <title>Genomic Encyclopedia of Type Strains, Phase IV (KMG-IV): sequencing the most valuable type-strain genomes for metagenomic binning, comparative biology and taxonomic classification.</title>
        <authorList>
            <person name="Goeker M."/>
        </authorList>
    </citation>
    <scope>NUCLEOTIDE SEQUENCE [LARGE SCALE GENOMIC DNA]</scope>
    <source>
        <strain evidence="2 3">DSM 100433</strain>
    </source>
</reference>
<evidence type="ECO:0000313" key="2">
    <source>
        <dbReference type="EMBL" id="TCL43716.1"/>
    </source>
</evidence>
<feature type="domain" description="HMA" evidence="1">
    <location>
        <begin position="3"/>
        <end position="67"/>
    </location>
</feature>
<dbReference type="GO" id="GO:0046872">
    <property type="term" value="F:metal ion binding"/>
    <property type="evidence" value="ECO:0007669"/>
    <property type="project" value="InterPro"/>
</dbReference>
<protein>
    <submittedName>
        <fullName evidence="2">Copper chaperone CopZ</fullName>
    </submittedName>
</protein>
<dbReference type="RefSeq" id="WP_079698328.1">
    <property type="nucleotide sequence ID" value="NZ_JADNAH010000109.1"/>
</dbReference>
<evidence type="ECO:0000259" key="1">
    <source>
        <dbReference type="PROSITE" id="PS50846"/>
    </source>
</evidence>
<name>A0A9X8UJJ2_9FIRM</name>
<keyword evidence="3" id="KW-1185">Reference proteome</keyword>
<dbReference type="InterPro" id="IPR006121">
    <property type="entry name" value="HMA_dom"/>
</dbReference>
<organism evidence="2 3">
    <name type="scientific">Harryflintia acetispora</name>
    <dbReference type="NCBI Taxonomy" id="1849041"/>
    <lineage>
        <taxon>Bacteria</taxon>
        <taxon>Bacillati</taxon>
        <taxon>Bacillota</taxon>
        <taxon>Clostridia</taxon>
        <taxon>Eubacteriales</taxon>
        <taxon>Oscillospiraceae</taxon>
        <taxon>Harryflintia</taxon>
    </lineage>
</organism>
<dbReference type="AlphaFoldDB" id="A0A9X8UJJ2"/>
<dbReference type="Gene3D" id="3.30.70.100">
    <property type="match status" value="1"/>
</dbReference>
<dbReference type="Proteomes" id="UP000294682">
    <property type="component" value="Unassembled WGS sequence"/>
</dbReference>
<dbReference type="InterPro" id="IPR036163">
    <property type="entry name" value="HMA_dom_sf"/>
</dbReference>
<comment type="caution">
    <text evidence="2">The sequence shown here is derived from an EMBL/GenBank/DDBJ whole genome shotgun (WGS) entry which is preliminary data.</text>
</comment>